<organism evidence="1 2">
    <name type="scientific">Avena sativa</name>
    <name type="common">Oat</name>
    <dbReference type="NCBI Taxonomy" id="4498"/>
    <lineage>
        <taxon>Eukaryota</taxon>
        <taxon>Viridiplantae</taxon>
        <taxon>Streptophyta</taxon>
        <taxon>Embryophyta</taxon>
        <taxon>Tracheophyta</taxon>
        <taxon>Spermatophyta</taxon>
        <taxon>Magnoliopsida</taxon>
        <taxon>Liliopsida</taxon>
        <taxon>Poales</taxon>
        <taxon>Poaceae</taxon>
        <taxon>BOP clade</taxon>
        <taxon>Pooideae</taxon>
        <taxon>Poodae</taxon>
        <taxon>Poeae</taxon>
        <taxon>Poeae Chloroplast Group 1 (Aveneae type)</taxon>
        <taxon>Aveninae</taxon>
        <taxon>Avena</taxon>
    </lineage>
</organism>
<protein>
    <submittedName>
        <fullName evidence="1">Uncharacterized protein</fullName>
    </submittedName>
</protein>
<evidence type="ECO:0000313" key="1">
    <source>
        <dbReference type="EnsemblPlants" id="AVESA.00010b.r2.6AG1047620.1.CDS"/>
    </source>
</evidence>
<accession>A0ACD5YW22</accession>
<reference evidence="1" key="1">
    <citation type="submission" date="2021-05" db="EMBL/GenBank/DDBJ databases">
        <authorList>
            <person name="Scholz U."/>
            <person name="Mascher M."/>
            <person name="Fiebig A."/>
        </authorList>
    </citation>
    <scope>NUCLEOTIDE SEQUENCE [LARGE SCALE GENOMIC DNA]</scope>
</reference>
<proteinExistence type="predicted"/>
<dbReference type="EnsemblPlants" id="AVESA.00010b.r2.6AG1047620.1">
    <property type="protein sequence ID" value="AVESA.00010b.r2.6AG1047620.1.CDS"/>
    <property type="gene ID" value="AVESA.00010b.r2.6AG1047620"/>
</dbReference>
<dbReference type="Proteomes" id="UP001732700">
    <property type="component" value="Chromosome 6A"/>
</dbReference>
<name>A0ACD5YW22_AVESA</name>
<reference evidence="1" key="2">
    <citation type="submission" date="2025-09" db="UniProtKB">
        <authorList>
            <consortium name="EnsemblPlants"/>
        </authorList>
    </citation>
    <scope>IDENTIFICATION</scope>
</reference>
<sequence>MNQGDEHELVKAVSVHSFIWCGVWLHANFLAMRKGANNCADLVPKCFFAELKLDGFGLSCASCVKIDPAAEPKITYCGECPRKIMHPAAGVYRGAQTRRIRPAETGLQISFSFEC</sequence>
<keyword evidence="2" id="KW-1185">Reference proteome</keyword>
<evidence type="ECO:0000313" key="2">
    <source>
        <dbReference type="Proteomes" id="UP001732700"/>
    </source>
</evidence>